<dbReference type="Gene3D" id="2.40.160.10">
    <property type="entry name" value="Porin"/>
    <property type="match status" value="1"/>
</dbReference>
<dbReference type="AlphaFoldDB" id="A0A412GWH8"/>
<keyword evidence="1" id="KW-0732">Signal</keyword>
<protein>
    <recommendedName>
        <fullName evidence="4">Porin</fullName>
    </recommendedName>
</protein>
<dbReference type="SUPFAM" id="SSF56935">
    <property type="entry name" value="Porins"/>
    <property type="match status" value="1"/>
</dbReference>
<evidence type="ECO:0008006" key="4">
    <source>
        <dbReference type="Google" id="ProtNLM"/>
    </source>
</evidence>
<gene>
    <name evidence="2" type="ORF">DWY20_02655</name>
</gene>
<name>A0A412GWH8_9BACT</name>
<sequence length="451" mass="50521">MKSKMFLFSLCIAAISTHAFAANEAEKTSKSSEEAVTEMKAQKRSILKTEENGKGLTIGGYGEAVYSHNFYSDKYIRYTAKDPSVYKGQSHGRFDLPHVVLFLNYNFGHGWSMGSEIEFEHGGTESAIEIEEEEAGEYESEIERGGEVALEQFWIQKSICPEFNIKLGHIIVPVGGTNQNHLPTEFFGVYRPEGENTILPCTWHETGISLWGRAGDWRYEALLVPGLDSDRFNRLNWIQGGAGSPYEFKIGNSVAGAFRIDNYSIKGLRLSLSGYAGNSFNNSLNDYKDSEKYKDVKGTVMIGAFDFNYNDHNWIVRGNFDYGHLSDADKITEVNKKMSNNSPSPQQNVAEAAIATGIEAGYNVFSQINKLNDKGQKLYVFGRYDYYDSMHKTSTPIYKFCGRNRIAAGVNYYPIHDIVVKGEYSIGLMRTPYNNEPAISVGVAYAGFFTK</sequence>
<reference evidence="2 3" key="1">
    <citation type="submission" date="2018-08" db="EMBL/GenBank/DDBJ databases">
        <title>A genome reference for cultivated species of the human gut microbiota.</title>
        <authorList>
            <person name="Zou Y."/>
            <person name="Xue W."/>
            <person name="Luo G."/>
        </authorList>
    </citation>
    <scope>NUCLEOTIDE SEQUENCE [LARGE SCALE GENOMIC DNA]</scope>
    <source>
        <strain evidence="2 3">AF24-2</strain>
    </source>
</reference>
<comment type="caution">
    <text evidence="2">The sequence shown here is derived from an EMBL/GenBank/DDBJ whole genome shotgun (WGS) entry which is preliminary data.</text>
</comment>
<feature type="chain" id="PRO_5019058048" description="Porin" evidence="1">
    <location>
        <begin position="22"/>
        <end position="451"/>
    </location>
</feature>
<evidence type="ECO:0000313" key="2">
    <source>
        <dbReference type="EMBL" id="RGR99213.1"/>
    </source>
</evidence>
<evidence type="ECO:0000256" key="1">
    <source>
        <dbReference type="SAM" id="SignalP"/>
    </source>
</evidence>
<proteinExistence type="predicted"/>
<keyword evidence="3" id="KW-1185">Reference proteome</keyword>
<dbReference type="Proteomes" id="UP000285864">
    <property type="component" value="Unassembled WGS sequence"/>
</dbReference>
<evidence type="ECO:0000313" key="3">
    <source>
        <dbReference type="Proteomes" id="UP000285864"/>
    </source>
</evidence>
<dbReference type="RefSeq" id="WP_118483143.1">
    <property type="nucleotide sequence ID" value="NZ_DAWDMZ010000008.1"/>
</dbReference>
<dbReference type="EMBL" id="QRUU01000007">
    <property type="protein sequence ID" value="RGR99213.1"/>
    <property type="molecule type" value="Genomic_DNA"/>
</dbReference>
<feature type="signal peptide" evidence="1">
    <location>
        <begin position="1"/>
        <end position="21"/>
    </location>
</feature>
<accession>A0A412GWH8</accession>
<organism evidence="2 3">
    <name type="scientific">Phocaeicola coprocola</name>
    <dbReference type="NCBI Taxonomy" id="310298"/>
    <lineage>
        <taxon>Bacteria</taxon>
        <taxon>Pseudomonadati</taxon>
        <taxon>Bacteroidota</taxon>
        <taxon>Bacteroidia</taxon>
        <taxon>Bacteroidales</taxon>
        <taxon>Bacteroidaceae</taxon>
        <taxon>Phocaeicola</taxon>
    </lineage>
</organism>
<dbReference type="InterPro" id="IPR023614">
    <property type="entry name" value="Porin_dom_sf"/>
</dbReference>